<dbReference type="EMBL" id="BHZE01000006">
    <property type="protein sequence ID" value="GCD77368.1"/>
    <property type="molecule type" value="Genomic_DNA"/>
</dbReference>
<name>A0A401XK31_9FLAO</name>
<organism evidence="1 2">
    <name type="scientific">Thermaurantimonas aggregans</name>
    <dbReference type="NCBI Taxonomy" id="2173829"/>
    <lineage>
        <taxon>Bacteria</taxon>
        <taxon>Pseudomonadati</taxon>
        <taxon>Bacteroidota</taxon>
        <taxon>Flavobacteriia</taxon>
        <taxon>Flavobacteriales</taxon>
        <taxon>Schleiferiaceae</taxon>
        <taxon>Thermaurantimonas</taxon>
    </lineage>
</organism>
<keyword evidence="2" id="KW-1185">Reference proteome</keyword>
<protein>
    <submittedName>
        <fullName evidence="1">Uncharacterized protein</fullName>
    </submittedName>
</protein>
<evidence type="ECO:0000313" key="2">
    <source>
        <dbReference type="Proteomes" id="UP000286715"/>
    </source>
</evidence>
<gene>
    <name evidence="1" type="ORF">JCM31826_08500</name>
</gene>
<proteinExistence type="predicted"/>
<dbReference type="OrthoDB" id="9907079at2"/>
<sequence>MSSNNADFLKIVREKSVSLNDQEYLDTINYLVDEQPVLASLLFDLDDEISEEMQEYLYQVVVMLVNGFKETGIHVKLISEESVKNIIAEKDDLYKSAVDDENPQFDKEKMLALSHNPAVLELLYDNFFDRVTENPEDHNVYDRLNLLFMLDVLISAIEENTDLQQEI</sequence>
<dbReference type="RefSeq" id="WP_124397431.1">
    <property type="nucleotide sequence ID" value="NZ_BHZE01000006.1"/>
</dbReference>
<reference evidence="1 2" key="1">
    <citation type="submission" date="2018-11" db="EMBL/GenBank/DDBJ databases">
        <title>Schleiferia aggregans sp. nov., a moderately thermophilic heterotrophic bacterium isolated from microbial mats at a terrestrial hot spring.</title>
        <authorList>
            <person name="Iino T."/>
            <person name="Ohkuma M."/>
            <person name="Haruta S."/>
        </authorList>
    </citation>
    <scope>NUCLEOTIDE SEQUENCE [LARGE SCALE GENOMIC DNA]</scope>
    <source>
        <strain evidence="1 2">LA</strain>
    </source>
</reference>
<dbReference type="Proteomes" id="UP000286715">
    <property type="component" value="Unassembled WGS sequence"/>
</dbReference>
<dbReference type="AlphaFoldDB" id="A0A401XK31"/>
<evidence type="ECO:0000313" key="1">
    <source>
        <dbReference type="EMBL" id="GCD77368.1"/>
    </source>
</evidence>
<comment type="caution">
    <text evidence="1">The sequence shown here is derived from an EMBL/GenBank/DDBJ whole genome shotgun (WGS) entry which is preliminary data.</text>
</comment>
<accession>A0A401XK31</accession>